<accession>A0ABT9I5L2</accession>
<name>A0ABT9I5L2_9GAMM</name>
<evidence type="ECO:0000313" key="2">
    <source>
        <dbReference type="Proteomes" id="UP001231109"/>
    </source>
</evidence>
<organism evidence="1 2">
    <name type="scientific">Rheinheimera baltica</name>
    <dbReference type="NCBI Taxonomy" id="67576"/>
    <lineage>
        <taxon>Bacteria</taxon>
        <taxon>Pseudomonadati</taxon>
        <taxon>Pseudomonadota</taxon>
        <taxon>Gammaproteobacteria</taxon>
        <taxon>Chromatiales</taxon>
        <taxon>Chromatiaceae</taxon>
        <taxon>Rheinheimera</taxon>
    </lineage>
</organism>
<protein>
    <submittedName>
        <fullName evidence="1">Uncharacterized protein</fullName>
    </submittedName>
</protein>
<comment type="caution">
    <text evidence="1">The sequence shown here is derived from an EMBL/GenBank/DDBJ whole genome shotgun (WGS) entry which is preliminary data.</text>
</comment>
<keyword evidence="2" id="KW-1185">Reference proteome</keyword>
<sequence>MRDALVSEAKILERMGIAEFRNMLKLQGFNTNKFSDVLMAAYLQSEVSAIKSIALRLLRDDLIKAETPIIISGNVSGAVGMVAKILGPTAVAGFSPISTTIWWDCKTDCRIESIHFFDKTLKKVIKL</sequence>
<evidence type="ECO:0000313" key="1">
    <source>
        <dbReference type="EMBL" id="MDP5138674.1"/>
    </source>
</evidence>
<proteinExistence type="predicted"/>
<gene>
    <name evidence="1" type="ORF">ORJ04_22255</name>
</gene>
<dbReference type="RefSeq" id="WP_305977780.1">
    <property type="nucleotide sequence ID" value="NZ_JAPJDZ010000242.1"/>
</dbReference>
<reference evidence="1 2" key="1">
    <citation type="submission" date="2022-11" db="EMBL/GenBank/DDBJ databases">
        <title>Viruses from the air-sea interface of a natural surface slick.</title>
        <authorList>
            <person name="Rahlff J."/>
            <person name="Holmfeldt K."/>
        </authorList>
    </citation>
    <scope>NUCLEOTIDE SEQUENCE [LARGE SCALE GENOMIC DNA]</scope>
    <source>
        <strain evidence="1 2">SMS4</strain>
    </source>
</reference>
<dbReference type="Proteomes" id="UP001231109">
    <property type="component" value="Unassembled WGS sequence"/>
</dbReference>
<dbReference type="EMBL" id="JAPJDZ010000242">
    <property type="protein sequence ID" value="MDP5138674.1"/>
    <property type="molecule type" value="Genomic_DNA"/>
</dbReference>